<dbReference type="Pfam" id="PF13751">
    <property type="entry name" value="DDE_Tnp_1_6"/>
    <property type="match status" value="1"/>
</dbReference>
<name>S4Y0A7_SORCE</name>
<accession>S4Y0A7</accession>
<dbReference type="InterPro" id="IPR025668">
    <property type="entry name" value="Tnp_DDE_dom"/>
</dbReference>
<protein>
    <recommendedName>
        <fullName evidence="1">Transposase DDE domain-containing protein</fullName>
    </recommendedName>
</protein>
<dbReference type="PANTHER" id="PTHR35604">
    <property type="entry name" value="TRANSPOSASE INSH FOR INSERTION SEQUENCE ELEMENT IS5A-RELATED"/>
    <property type="match status" value="1"/>
</dbReference>
<feature type="domain" description="Transposase DDE" evidence="1">
    <location>
        <begin position="128"/>
        <end position="223"/>
    </location>
</feature>
<dbReference type="KEGG" id="scu:SCE1572_29165"/>
<dbReference type="EMBL" id="CP003969">
    <property type="protein sequence ID" value="AGP38189.1"/>
    <property type="molecule type" value="Genomic_DNA"/>
</dbReference>
<evidence type="ECO:0000313" key="3">
    <source>
        <dbReference type="Proteomes" id="UP000014803"/>
    </source>
</evidence>
<dbReference type="PATRIC" id="fig|1254432.3.peg.6584"/>
<dbReference type="eggNOG" id="COG3039">
    <property type="taxonomic scope" value="Bacteria"/>
</dbReference>
<proteinExistence type="predicted"/>
<reference evidence="2 3" key="1">
    <citation type="journal article" date="2013" name="Sci. Rep.">
        <title>Extraordinary expansion of a Sorangium cellulosum genome from an alkaline milieu.</title>
        <authorList>
            <person name="Han K."/>
            <person name="Li Z.F."/>
            <person name="Peng R."/>
            <person name="Zhu L.P."/>
            <person name="Zhou T."/>
            <person name="Wang L.G."/>
            <person name="Li S.G."/>
            <person name="Zhang X.B."/>
            <person name="Hu W."/>
            <person name="Wu Z.H."/>
            <person name="Qin N."/>
            <person name="Li Y.Z."/>
        </authorList>
    </citation>
    <scope>NUCLEOTIDE SEQUENCE [LARGE SCALE GENOMIC DNA]</scope>
    <source>
        <strain evidence="2 3">So0157-2</strain>
    </source>
</reference>
<evidence type="ECO:0000313" key="2">
    <source>
        <dbReference type="EMBL" id="AGP38189.1"/>
    </source>
</evidence>
<dbReference type="PANTHER" id="PTHR35604:SF2">
    <property type="entry name" value="TRANSPOSASE INSH FOR INSERTION SEQUENCE ELEMENT IS5A-RELATED"/>
    <property type="match status" value="1"/>
</dbReference>
<dbReference type="STRING" id="1254432.SCE1572_29165"/>
<gene>
    <name evidence="2" type="ORF">SCE1572_29165</name>
</gene>
<evidence type="ECO:0000259" key="1">
    <source>
        <dbReference type="Pfam" id="PF13751"/>
    </source>
</evidence>
<dbReference type="AlphaFoldDB" id="S4Y0A7"/>
<organism evidence="2 3">
    <name type="scientific">Sorangium cellulosum So0157-2</name>
    <dbReference type="NCBI Taxonomy" id="1254432"/>
    <lineage>
        <taxon>Bacteria</taxon>
        <taxon>Pseudomonadati</taxon>
        <taxon>Myxococcota</taxon>
        <taxon>Polyangia</taxon>
        <taxon>Polyangiales</taxon>
        <taxon>Polyangiaceae</taxon>
        <taxon>Sorangium</taxon>
    </lineage>
</organism>
<dbReference type="Proteomes" id="UP000014803">
    <property type="component" value="Chromosome"/>
</dbReference>
<dbReference type="HOGENOM" id="CLU_1232114_0_0_7"/>
<sequence length="233" mass="25937">MRHGRKTRSKRFDGYKEHIARDLDLLVIVACSVTPANRPEEEGAAPIAEDIQHQGLRVVALHIDRAYVNSPVVDDVIREGGHVFSKPWGQRARSPDLFSKRDFKIDLRAKTITCSPGQVEAFEPGDTVEFDPDECGACPLRTKCTQAASGRGRTVSIAEDEALQSKFRKLQQTGPGRAVLRQRIPVEHALAHIAARKGHSARYIGARRNLFDLRRAAAIQNLESAQRLMQEDA</sequence>